<organism evidence="1 2">
    <name type="scientific">Dendrobium catenatum</name>
    <dbReference type="NCBI Taxonomy" id="906689"/>
    <lineage>
        <taxon>Eukaryota</taxon>
        <taxon>Viridiplantae</taxon>
        <taxon>Streptophyta</taxon>
        <taxon>Embryophyta</taxon>
        <taxon>Tracheophyta</taxon>
        <taxon>Spermatophyta</taxon>
        <taxon>Magnoliopsida</taxon>
        <taxon>Liliopsida</taxon>
        <taxon>Asparagales</taxon>
        <taxon>Orchidaceae</taxon>
        <taxon>Epidendroideae</taxon>
        <taxon>Malaxideae</taxon>
        <taxon>Dendrobiinae</taxon>
        <taxon>Dendrobium</taxon>
    </lineage>
</organism>
<evidence type="ECO:0000313" key="1">
    <source>
        <dbReference type="EMBL" id="PKU64343.1"/>
    </source>
</evidence>
<reference evidence="1 2" key="1">
    <citation type="journal article" date="2016" name="Sci. Rep.">
        <title>The Dendrobium catenatum Lindl. genome sequence provides insights into polysaccharide synthase, floral development and adaptive evolution.</title>
        <authorList>
            <person name="Zhang G.Q."/>
            <person name="Xu Q."/>
            <person name="Bian C."/>
            <person name="Tsai W.C."/>
            <person name="Yeh C.M."/>
            <person name="Liu K.W."/>
            <person name="Yoshida K."/>
            <person name="Zhang L.S."/>
            <person name="Chang S.B."/>
            <person name="Chen F."/>
            <person name="Shi Y."/>
            <person name="Su Y.Y."/>
            <person name="Zhang Y.Q."/>
            <person name="Chen L.J."/>
            <person name="Yin Y."/>
            <person name="Lin M."/>
            <person name="Huang H."/>
            <person name="Deng H."/>
            <person name="Wang Z.W."/>
            <person name="Zhu S.L."/>
            <person name="Zhao X."/>
            <person name="Deng C."/>
            <person name="Niu S.C."/>
            <person name="Huang J."/>
            <person name="Wang M."/>
            <person name="Liu G.H."/>
            <person name="Yang H.J."/>
            <person name="Xiao X.J."/>
            <person name="Hsiao Y.Y."/>
            <person name="Wu W.L."/>
            <person name="Chen Y.Y."/>
            <person name="Mitsuda N."/>
            <person name="Ohme-Takagi M."/>
            <person name="Luo Y.B."/>
            <person name="Van de Peer Y."/>
            <person name="Liu Z.J."/>
        </authorList>
    </citation>
    <scope>NUCLEOTIDE SEQUENCE [LARGE SCALE GENOMIC DNA]</scope>
    <source>
        <tissue evidence="1">The whole plant</tissue>
    </source>
</reference>
<proteinExistence type="predicted"/>
<reference evidence="1 2" key="2">
    <citation type="journal article" date="2017" name="Nature">
        <title>The Apostasia genome and the evolution of orchids.</title>
        <authorList>
            <person name="Zhang G.Q."/>
            <person name="Liu K.W."/>
            <person name="Li Z."/>
            <person name="Lohaus R."/>
            <person name="Hsiao Y.Y."/>
            <person name="Niu S.C."/>
            <person name="Wang J.Y."/>
            <person name="Lin Y.C."/>
            <person name="Xu Q."/>
            <person name="Chen L.J."/>
            <person name="Yoshida K."/>
            <person name="Fujiwara S."/>
            <person name="Wang Z.W."/>
            <person name="Zhang Y.Q."/>
            <person name="Mitsuda N."/>
            <person name="Wang M."/>
            <person name="Liu G.H."/>
            <person name="Pecoraro L."/>
            <person name="Huang H.X."/>
            <person name="Xiao X.J."/>
            <person name="Lin M."/>
            <person name="Wu X.Y."/>
            <person name="Wu W.L."/>
            <person name="Chen Y.Y."/>
            <person name="Chang S.B."/>
            <person name="Sakamoto S."/>
            <person name="Ohme-Takagi M."/>
            <person name="Yagi M."/>
            <person name="Zeng S.J."/>
            <person name="Shen C.Y."/>
            <person name="Yeh C.M."/>
            <person name="Luo Y.B."/>
            <person name="Tsai W.C."/>
            <person name="Van de Peer Y."/>
            <person name="Liu Z.J."/>
        </authorList>
    </citation>
    <scope>NUCLEOTIDE SEQUENCE [LARGE SCALE GENOMIC DNA]</scope>
    <source>
        <tissue evidence="1">The whole plant</tissue>
    </source>
</reference>
<accession>A0A2I0VLT6</accession>
<sequence length="120" mass="13521">MIPRAIEQLFLGIISNKIQCGLILLLKDELVDANRLTLTAEWGVRSTDPKVSPLSRCTIDSPLPVLPLPVRSLSKKTKQLAPPRSSPGSSIAQLFRVLRREWPFYLNCHIHDYSIICENT</sequence>
<dbReference type="Proteomes" id="UP000233837">
    <property type="component" value="Unassembled WGS sequence"/>
</dbReference>
<dbReference type="AlphaFoldDB" id="A0A2I0VLT6"/>
<protein>
    <submittedName>
        <fullName evidence="1">Uncharacterized protein</fullName>
    </submittedName>
</protein>
<gene>
    <name evidence="1" type="ORF">MA16_Dca005266</name>
</gene>
<name>A0A2I0VLT6_9ASPA</name>
<evidence type="ECO:0000313" key="2">
    <source>
        <dbReference type="Proteomes" id="UP000233837"/>
    </source>
</evidence>
<dbReference type="EMBL" id="KZ503429">
    <property type="protein sequence ID" value="PKU64343.1"/>
    <property type="molecule type" value="Genomic_DNA"/>
</dbReference>
<keyword evidence="2" id="KW-1185">Reference proteome</keyword>